<dbReference type="Pfam" id="PF20154">
    <property type="entry name" value="LNT_N"/>
    <property type="match status" value="1"/>
</dbReference>
<dbReference type="Pfam" id="PF00795">
    <property type="entry name" value="CN_hydrolase"/>
    <property type="match status" value="1"/>
</dbReference>
<keyword evidence="5 9" id="KW-0812">Transmembrane</keyword>
<dbReference type="EMBL" id="FQZZ01000001">
    <property type="protein sequence ID" value="SHJ49197.1"/>
    <property type="molecule type" value="Genomic_DNA"/>
</dbReference>
<keyword evidence="6 9" id="KW-1133">Transmembrane helix</keyword>
<evidence type="ECO:0000256" key="7">
    <source>
        <dbReference type="ARBA" id="ARBA00023136"/>
    </source>
</evidence>
<keyword evidence="12" id="KW-1185">Reference proteome</keyword>
<evidence type="ECO:0000313" key="11">
    <source>
        <dbReference type="EMBL" id="SHJ49197.1"/>
    </source>
</evidence>
<proteinExistence type="inferred from homology"/>
<feature type="transmembrane region" description="Helical" evidence="9">
    <location>
        <begin position="207"/>
        <end position="226"/>
    </location>
</feature>
<organism evidence="11 12">
    <name type="scientific">Lutimaribacter pacificus</name>
    <dbReference type="NCBI Taxonomy" id="391948"/>
    <lineage>
        <taxon>Bacteria</taxon>
        <taxon>Pseudomonadati</taxon>
        <taxon>Pseudomonadota</taxon>
        <taxon>Alphaproteobacteria</taxon>
        <taxon>Rhodobacterales</taxon>
        <taxon>Roseobacteraceae</taxon>
        <taxon>Lutimaribacter</taxon>
    </lineage>
</organism>
<keyword evidence="3 9" id="KW-1003">Cell membrane</keyword>
<feature type="domain" description="CN hydrolase" evidence="10">
    <location>
        <begin position="240"/>
        <end position="480"/>
    </location>
</feature>
<keyword evidence="11" id="KW-0449">Lipoprotein</keyword>
<dbReference type="HAMAP" id="MF_01148">
    <property type="entry name" value="Lnt"/>
    <property type="match status" value="1"/>
</dbReference>
<dbReference type="RefSeq" id="WP_223227940.1">
    <property type="nucleotide sequence ID" value="NZ_FNIO01000001.1"/>
</dbReference>
<comment type="subcellular location">
    <subcellularLocation>
        <location evidence="1 9">Cell membrane</location>
        <topology evidence="1 9">Multi-pass membrane protein</topology>
    </subcellularLocation>
</comment>
<comment type="pathway">
    <text evidence="9">Protein modification; lipoprotein biosynthesis (N-acyl transfer).</text>
</comment>
<sequence>MAAQTAEMRDAAPALSERLEARGRAQSTRRLMLLAAGAGAVAATGQAPLNLWPLALAGFAALFALFRMAPGWRRAAWIGWAGGTGYFLLALSWIVEPFLVDIPRHGWMAPFAIACMAGGLALFWALGFGVARASGGRTLVWIVALAGAELLRAYVFTGFPWAMMGHVLIATPLLQLAAFAGPVGLTLLVLSMAACLWRFLAVEWWKSVFVTALYAVLFIFCANLSARPLPEADAPLVRLVQPNAPQHEKWNPEKAPVFFNRQLEFTAAGAGPRPDLIVWPETAVPVWLDLAQDALAAVADAAGGVPVVLGIQRFDDTRIYNSAVRVDAGGQVGALYDKHHLVPFGEYVPLGDLAARWGIHGLAASEGQGYSPGPGARLMELPGIGAALPLICYEAVFPQDVAAAPARPRLLLQVTNDAWFGQVSGPYQHLAQARLRAVEQGLPMVRVANTGVSAMIGPRGAVTAQIALGQAGFVDAALPPALPPTLYARSGDGPLAVVIALVLAGFGLSAAVSQRAKPH</sequence>
<evidence type="ECO:0000256" key="8">
    <source>
        <dbReference type="ARBA" id="ARBA00023315"/>
    </source>
</evidence>
<accession>A0A1H0C3G2</accession>
<reference evidence="11 12" key="1">
    <citation type="submission" date="2016-11" db="EMBL/GenBank/DDBJ databases">
        <authorList>
            <person name="Varghese N."/>
            <person name="Submissions S."/>
        </authorList>
    </citation>
    <scope>NUCLEOTIDE SEQUENCE [LARGE SCALE GENOMIC DNA]</scope>
    <source>
        <strain evidence="11 12">DSM 29620</strain>
    </source>
</reference>
<evidence type="ECO:0000256" key="4">
    <source>
        <dbReference type="ARBA" id="ARBA00022679"/>
    </source>
</evidence>
<dbReference type="InterPro" id="IPR003010">
    <property type="entry name" value="C-N_Hydrolase"/>
</dbReference>
<dbReference type="SUPFAM" id="SSF56317">
    <property type="entry name" value="Carbon-nitrogen hydrolase"/>
    <property type="match status" value="1"/>
</dbReference>
<dbReference type="InterPro" id="IPR004563">
    <property type="entry name" value="Apolipo_AcylTrfase"/>
</dbReference>
<comment type="similarity">
    <text evidence="2 9">Belongs to the CN hydrolase family. Apolipoprotein N-acyltransferase subfamily.</text>
</comment>
<dbReference type="PANTHER" id="PTHR38686:SF1">
    <property type="entry name" value="APOLIPOPROTEIN N-ACYLTRANSFERASE"/>
    <property type="match status" value="1"/>
</dbReference>
<evidence type="ECO:0000256" key="6">
    <source>
        <dbReference type="ARBA" id="ARBA00022989"/>
    </source>
</evidence>
<feature type="transmembrane region" description="Helical" evidence="9">
    <location>
        <begin position="28"/>
        <end position="45"/>
    </location>
</feature>
<feature type="transmembrane region" description="Helical" evidence="9">
    <location>
        <begin position="107"/>
        <end position="126"/>
    </location>
</feature>
<evidence type="ECO:0000256" key="9">
    <source>
        <dbReference type="HAMAP-Rule" id="MF_01148"/>
    </source>
</evidence>
<comment type="catalytic activity">
    <reaction evidence="9">
        <text>N-terminal S-1,2-diacyl-sn-glyceryl-L-cysteinyl-[lipoprotein] + a glycerophospholipid = N-acyl-S-1,2-diacyl-sn-glyceryl-L-cysteinyl-[lipoprotein] + a 2-acyl-sn-glycero-3-phospholipid + H(+)</text>
        <dbReference type="Rhea" id="RHEA:48228"/>
        <dbReference type="Rhea" id="RHEA-COMP:14681"/>
        <dbReference type="Rhea" id="RHEA-COMP:14684"/>
        <dbReference type="ChEBI" id="CHEBI:15378"/>
        <dbReference type="ChEBI" id="CHEBI:136912"/>
        <dbReference type="ChEBI" id="CHEBI:140656"/>
        <dbReference type="ChEBI" id="CHEBI:140657"/>
        <dbReference type="ChEBI" id="CHEBI:140660"/>
        <dbReference type="EC" id="2.3.1.269"/>
    </reaction>
</comment>
<evidence type="ECO:0000256" key="5">
    <source>
        <dbReference type="ARBA" id="ARBA00022692"/>
    </source>
</evidence>
<feature type="transmembrane region" description="Helical" evidence="9">
    <location>
        <begin position="76"/>
        <end position="95"/>
    </location>
</feature>
<dbReference type="PROSITE" id="PS50263">
    <property type="entry name" value="CN_HYDROLASE"/>
    <property type="match status" value="1"/>
</dbReference>
<dbReference type="NCBIfam" id="TIGR00546">
    <property type="entry name" value="lnt"/>
    <property type="match status" value="1"/>
</dbReference>
<dbReference type="CDD" id="cd07571">
    <property type="entry name" value="ALP_N-acyl_transferase"/>
    <property type="match status" value="1"/>
</dbReference>
<keyword evidence="7 9" id="KW-0472">Membrane</keyword>
<name>A0A1H0C3G2_9RHOB</name>
<dbReference type="GO" id="GO:0005886">
    <property type="term" value="C:plasma membrane"/>
    <property type="evidence" value="ECO:0007669"/>
    <property type="project" value="UniProtKB-SubCell"/>
</dbReference>
<dbReference type="UniPathway" id="UPA00666"/>
<dbReference type="InterPro" id="IPR036526">
    <property type="entry name" value="C-N_Hydrolase_sf"/>
</dbReference>
<keyword evidence="8 9" id="KW-0012">Acyltransferase</keyword>
<evidence type="ECO:0000256" key="3">
    <source>
        <dbReference type="ARBA" id="ARBA00022475"/>
    </source>
</evidence>
<dbReference type="InterPro" id="IPR045378">
    <property type="entry name" value="LNT_N"/>
</dbReference>
<feature type="transmembrane region" description="Helical" evidence="9">
    <location>
        <begin position="138"/>
        <end position="156"/>
    </location>
</feature>
<feature type="transmembrane region" description="Helical" evidence="9">
    <location>
        <begin position="493"/>
        <end position="512"/>
    </location>
</feature>
<feature type="transmembrane region" description="Helical" evidence="9">
    <location>
        <begin position="176"/>
        <end position="200"/>
    </location>
</feature>
<dbReference type="Gene3D" id="3.60.110.10">
    <property type="entry name" value="Carbon-nitrogen hydrolase"/>
    <property type="match status" value="1"/>
</dbReference>
<dbReference type="Proteomes" id="UP000324252">
    <property type="component" value="Unassembled WGS sequence"/>
</dbReference>
<keyword evidence="4 9" id="KW-0808">Transferase</keyword>
<evidence type="ECO:0000259" key="10">
    <source>
        <dbReference type="PROSITE" id="PS50263"/>
    </source>
</evidence>
<dbReference type="PANTHER" id="PTHR38686">
    <property type="entry name" value="APOLIPOPROTEIN N-ACYLTRANSFERASE"/>
    <property type="match status" value="1"/>
</dbReference>
<dbReference type="AlphaFoldDB" id="A0A1H0C3G2"/>
<feature type="transmembrane region" description="Helical" evidence="9">
    <location>
        <begin position="51"/>
        <end position="69"/>
    </location>
</feature>
<evidence type="ECO:0000256" key="2">
    <source>
        <dbReference type="ARBA" id="ARBA00010065"/>
    </source>
</evidence>
<evidence type="ECO:0000256" key="1">
    <source>
        <dbReference type="ARBA" id="ARBA00004651"/>
    </source>
</evidence>
<comment type="function">
    <text evidence="9">Catalyzes the phospholipid dependent N-acylation of the N-terminal cysteine of apolipoprotein, the last step in lipoprotein maturation.</text>
</comment>
<protein>
    <recommendedName>
        <fullName evidence="9">Apolipoprotein N-acyltransferase</fullName>
        <shortName evidence="9">ALP N-acyltransferase</shortName>
        <ecNumber evidence="9">2.3.1.269</ecNumber>
    </recommendedName>
</protein>
<evidence type="ECO:0000313" key="12">
    <source>
        <dbReference type="Proteomes" id="UP000324252"/>
    </source>
</evidence>
<dbReference type="GO" id="GO:0016410">
    <property type="term" value="F:N-acyltransferase activity"/>
    <property type="evidence" value="ECO:0007669"/>
    <property type="project" value="UniProtKB-UniRule"/>
</dbReference>
<dbReference type="GO" id="GO:0042158">
    <property type="term" value="P:lipoprotein biosynthetic process"/>
    <property type="evidence" value="ECO:0007669"/>
    <property type="project" value="UniProtKB-UniRule"/>
</dbReference>
<gene>
    <name evidence="9" type="primary">lnt</name>
    <name evidence="11" type="ORF">SAMN05444142_101424</name>
</gene>
<dbReference type="EC" id="2.3.1.269" evidence="9"/>